<gene>
    <name evidence="2" type="ORF">ABR69_11925</name>
</gene>
<comment type="caution">
    <text evidence="2">The sequence shown here is derived from an EMBL/GenBank/DDBJ whole genome shotgun (WGS) entry which is preliminary data.</text>
</comment>
<proteinExistence type="predicted"/>
<organism evidence="2 3">
    <name type="scientific">OM182 bacterium BACL3 MAG-120507-bin80</name>
    <dbReference type="NCBI Taxonomy" id="1655577"/>
    <lineage>
        <taxon>Bacteria</taxon>
        <taxon>Pseudomonadati</taxon>
        <taxon>Pseudomonadota</taxon>
        <taxon>Gammaproteobacteria</taxon>
        <taxon>OMG group</taxon>
        <taxon>OM182 clade</taxon>
    </lineage>
</organism>
<dbReference type="Pfam" id="PF21074">
    <property type="entry name" value="GDH_C"/>
    <property type="match status" value="1"/>
</dbReference>
<feature type="domain" description="NAD-specific glutamate dehydrogenase C-terminal" evidence="1">
    <location>
        <begin position="2"/>
        <end position="60"/>
    </location>
</feature>
<dbReference type="Proteomes" id="UP000051934">
    <property type="component" value="Unassembled WGS sequence"/>
</dbReference>
<accession>A0A0R2RWE5</accession>
<name>A0A0R2RWE5_9GAMM</name>
<sequence>MLAKKLLEETRSQKGLSKRVDAWFQSNAFAISRTKSVFSRLRAEKTPDLAMITVALRELKRLA</sequence>
<evidence type="ECO:0000313" key="3">
    <source>
        <dbReference type="Proteomes" id="UP000051934"/>
    </source>
</evidence>
<evidence type="ECO:0000313" key="2">
    <source>
        <dbReference type="EMBL" id="KRO66943.1"/>
    </source>
</evidence>
<dbReference type="AlphaFoldDB" id="A0A0R2RWE5"/>
<reference evidence="2 3" key="1">
    <citation type="submission" date="2015-10" db="EMBL/GenBank/DDBJ databases">
        <title>Metagenome-Assembled Genomes uncover a global brackish microbiome.</title>
        <authorList>
            <person name="Hugerth L.W."/>
            <person name="Larsson J."/>
            <person name="Alneberg J."/>
            <person name="Lindh M.V."/>
            <person name="Legrand C."/>
            <person name="Pinhassi J."/>
            <person name="Andersson A.F."/>
        </authorList>
    </citation>
    <scope>NUCLEOTIDE SEQUENCE [LARGE SCALE GENOMIC DNA]</scope>
    <source>
        <strain evidence="2">BACL4 MAG-120507-bin80</strain>
    </source>
</reference>
<evidence type="ECO:0000259" key="1">
    <source>
        <dbReference type="Pfam" id="PF21074"/>
    </source>
</evidence>
<dbReference type="InterPro" id="IPR048381">
    <property type="entry name" value="GDH_C"/>
</dbReference>
<protein>
    <recommendedName>
        <fullName evidence="1">NAD-specific glutamate dehydrogenase C-terminal domain-containing protein</fullName>
    </recommendedName>
</protein>
<dbReference type="EMBL" id="LIBB01000615">
    <property type="protein sequence ID" value="KRO66943.1"/>
    <property type="molecule type" value="Genomic_DNA"/>
</dbReference>